<keyword evidence="3" id="KW-1185">Reference proteome</keyword>
<accession>A0ABZ1WHX5</accession>
<dbReference type="SUPFAM" id="SSF47090">
    <property type="entry name" value="PGBD-like"/>
    <property type="match status" value="1"/>
</dbReference>
<dbReference type="EMBL" id="CP108482">
    <property type="protein sequence ID" value="WUS60378.1"/>
    <property type="molecule type" value="Genomic_DNA"/>
</dbReference>
<proteinExistence type="predicted"/>
<gene>
    <name evidence="2" type="ORF">OG469_35765</name>
</gene>
<feature type="compositionally biased region" description="Basic residues" evidence="1">
    <location>
        <begin position="289"/>
        <end position="300"/>
    </location>
</feature>
<reference evidence="2 3" key="1">
    <citation type="submission" date="2022-10" db="EMBL/GenBank/DDBJ databases">
        <title>The complete genomes of actinobacterial strains from the NBC collection.</title>
        <authorList>
            <person name="Joergensen T.S."/>
            <person name="Alvarez Arevalo M."/>
            <person name="Sterndorff E.B."/>
            <person name="Faurdal D."/>
            <person name="Vuksanovic O."/>
            <person name="Mourched A.-S."/>
            <person name="Charusanti P."/>
            <person name="Shaw S."/>
            <person name="Blin K."/>
            <person name="Weber T."/>
        </authorList>
    </citation>
    <scope>NUCLEOTIDE SEQUENCE [LARGE SCALE GENOMIC DNA]</scope>
    <source>
        <strain evidence="2 3">NBC_01247</strain>
    </source>
</reference>
<name>A0ABZ1WHX5_9ACTN</name>
<dbReference type="InterPro" id="IPR036366">
    <property type="entry name" value="PGBDSf"/>
</dbReference>
<dbReference type="InterPro" id="IPR036365">
    <property type="entry name" value="PGBD-like_sf"/>
</dbReference>
<protein>
    <submittedName>
        <fullName evidence="2">Peptidoglycan-binding protein</fullName>
    </submittedName>
</protein>
<organism evidence="2 3">
    <name type="scientific">Kitasatospora herbaricolor</name>
    <dbReference type="NCBI Taxonomy" id="68217"/>
    <lineage>
        <taxon>Bacteria</taxon>
        <taxon>Bacillati</taxon>
        <taxon>Actinomycetota</taxon>
        <taxon>Actinomycetes</taxon>
        <taxon>Kitasatosporales</taxon>
        <taxon>Streptomycetaceae</taxon>
        <taxon>Kitasatospora</taxon>
    </lineage>
</organism>
<evidence type="ECO:0000313" key="2">
    <source>
        <dbReference type="EMBL" id="WUS60378.1"/>
    </source>
</evidence>
<dbReference type="Gene3D" id="1.10.101.10">
    <property type="entry name" value="PGBD-like superfamily/PGBD"/>
    <property type="match status" value="1"/>
</dbReference>
<evidence type="ECO:0000256" key="1">
    <source>
        <dbReference type="SAM" id="MobiDB-lite"/>
    </source>
</evidence>
<feature type="region of interest" description="Disordered" evidence="1">
    <location>
        <begin position="256"/>
        <end position="300"/>
    </location>
</feature>
<sequence>MSPPPNSLSDAELGEMLLSASGRRAAVRERTRRYGDVLLAYAGRLCATPGAAATLTAEVLDRTLDAEHRDQGLGPSWICLLLGEARLLAAGRAATGRGDDLSPAFRKWLSVRRAPHQSYRDVVATAEENCPLLGALVQLPHLQVAELWQSLAADAGAGPAPAAHPEPSAQARRNLADTYVRTHAVGAPDRRCRHLAALLADMAATDTAASSELAAHLSQCGRCRGALADLRAVHRWERDHLRDALLVRFRPTTAGRPKAVPATAADNRPGFPGPAASERPSGELVVGPARRRTRRATRRRAAHRRLAIGAAGVGAVALALGLTPAETQSPPTRALRLGDSGPEVVRLQKLLVRAACAPADSVFERGRFDPATERALVNFQRAADVRGDERALAVYGPRTRAALEQSVAGARCPSVQAPPG</sequence>
<dbReference type="Proteomes" id="UP001432014">
    <property type="component" value="Chromosome"/>
</dbReference>
<evidence type="ECO:0000313" key="3">
    <source>
        <dbReference type="Proteomes" id="UP001432014"/>
    </source>
</evidence>
<dbReference type="RefSeq" id="WP_329493525.1">
    <property type="nucleotide sequence ID" value="NZ_CP108460.1"/>
</dbReference>